<keyword evidence="3 7" id="KW-0489">Methyltransferase</keyword>
<dbReference type="SUPFAM" id="SSF53335">
    <property type="entry name" value="S-adenosyl-L-methionine-dependent methyltransferases"/>
    <property type="match status" value="1"/>
</dbReference>
<name>A0A1E5FYY6_9FIRM</name>
<dbReference type="GO" id="GO:0003723">
    <property type="term" value="F:RNA binding"/>
    <property type="evidence" value="ECO:0007669"/>
    <property type="project" value="UniProtKB-UniRule"/>
</dbReference>
<dbReference type="PROSITE" id="PS51689">
    <property type="entry name" value="SAM_RNA_A_N6_MT"/>
    <property type="match status" value="1"/>
</dbReference>
<evidence type="ECO:0000256" key="4">
    <source>
        <dbReference type="ARBA" id="ARBA00022679"/>
    </source>
</evidence>
<dbReference type="NCBIfam" id="TIGR00755">
    <property type="entry name" value="ksgA"/>
    <property type="match status" value="1"/>
</dbReference>
<feature type="binding site" evidence="7 8">
    <location>
        <position position="35"/>
    </location>
    <ligand>
        <name>S-adenosyl-L-methionine</name>
        <dbReference type="ChEBI" id="CHEBI:59789"/>
    </ligand>
</feature>
<dbReference type="FunFam" id="3.40.50.150:FF:000023">
    <property type="entry name" value="Ribosomal RNA small subunit methyltransferase A"/>
    <property type="match status" value="1"/>
</dbReference>
<keyword evidence="4 7" id="KW-0808">Transferase</keyword>
<dbReference type="Gene3D" id="1.10.8.100">
    <property type="entry name" value="Ribosomal RNA adenine dimethylase-like, domain 2"/>
    <property type="match status" value="1"/>
</dbReference>
<feature type="domain" description="Ribosomal RNA adenine methylase transferase N-terminal" evidence="9">
    <location>
        <begin position="40"/>
        <end position="228"/>
    </location>
</feature>
<dbReference type="PANTHER" id="PTHR11727:SF7">
    <property type="entry name" value="DIMETHYLADENOSINE TRANSFERASE-RELATED"/>
    <property type="match status" value="1"/>
</dbReference>
<keyword evidence="6 7" id="KW-0694">RNA-binding</keyword>
<dbReference type="Proteomes" id="UP000094296">
    <property type="component" value="Unassembled WGS sequence"/>
</dbReference>
<dbReference type="InterPro" id="IPR011530">
    <property type="entry name" value="rRNA_adenine_dimethylase"/>
</dbReference>
<dbReference type="InterPro" id="IPR020598">
    <property type="entry name" value="rRNA_Ade_methylase_Trfase_N"/>
</dbReference>
<feature type="binding site" evidence="7 8">
    <location>
        <position position="106"/>
    </location>
    <ligand>
        <name>S-adenosyl-L-methionine</name>
        <dbReference type="ChEBI" id="CHEBI:59789"/>
    </ligand>
</feature>
<feature type="binding site" evidence="7 8">
    <location>
        <position position="81"/>
    </location>
    <ligand>
        <name>S-adenosyl-L-methionine</name>
        <dbReference type="ChEBI" id="CHEBI:59789"/>
    </ligand>
</feature>
<dbReference type="Pfam" id="PF00398">
    <property type="entry name" value="RrnaAD"/>
    <property type="match status" value="1"/>
</dbReference>
<comment type="catalytic activity">
    <reaction evidence="7">
        <text>adenosine(1518)/adenosine(1519) in 16S rRNA + 4 S-adenosyl-L-methionine = N(6)-dimethyladenosine(1518)/N(6)-dimethyladenosine(1519) in 16S rRNA + 4 S-adenosyl-L-homocysteine + 4 H(+)</text>
        <dbReference type="Rhea" id="RHEA:19609"/>
        <dbReference type="Rhea" id="RHEA-COMP:10232"/>
        <dbReference type="Rhea" id="RHEA-COMP:10233"/>
        <dbReference type="ChEBI" id="CHEBI:15378"/>
        <dbReference type="ChEBI" id="CHEBI:57856"/>
        <dbReference type="ChEBI" id="CHEBI:59789"/>
        <dbReference type="ChEBI" id="CHEBI:74411"/>
        <dbReference type="ChEBI" id="CHEBI:74493"/>
        <dbReference type="EC" id="2.1.1.182"/>
    </reaction>
</comment>
<keyword evidence="5 7" id="KW-0949">S-adenosyl-L-methionine</keyword>
<gene>
    <name evidence="7" type="primary">rsmA</name>
    <name evidence="7" type="synonym">ksgA</name>
    <name evidence="10" type="ORF">BHF68_11665</name>
</gene>
<dbReference type="InterPro" id="IPR023165">
    <property type="entry name" value="rRNA_Ade_diMease-like_C"/>
</dbReference>
<keyword evidence="2 7" id="KW-0698">rRNA processing</keyword>
<organism evidence="10 11">
    <name type="scientific">Desulfuribacillus alkaliarsenatis</name>
    <dbReference type="NCBI Taxonomy" id="766136"/>
    <lineage>
        <taxon>Bacteria</taxon>
        <taxon>Bacillati</taxon>
        <taxon>Bacillota</taxon>
        <taxon>Desulfuribacillia</taxon>
        <taxon>Desulfuribacillales</taxon>
        <taxon>Desulfuribacillaceae</taxon>
        <taxon>Desulfuribacillus</taxon>
    </lineage>
</organism>
<accession>A0A1E5FYY6</accession>
<dbReference type="InterPro" id="IPR029063">
    <property type="entry name" value="SAM-dependent_MTases_sf"/>
</dbReference>
<dbReference type="STRING" id="766136.BHF68_11665"/>
<comment type="similarity">
    <text evidence="7">Belongs to the class I-like SAM-binding methyltransferase superfamily. rRNA adenine N(6)-methyltransferase family. RsmA subfamily.</text>
</comment>
<reference evidence="10 11" key="1">
    <citation type="submission" date="2016-09" db="EMBL/GenBank/DDBJ databases">
        <title>Draft genome sequence for the type strain of Desulfuribacillus alkaliarsenatis AHT28, an obligately anaerobic, sulfidogenic bacterium isolated from Russian soda lake sediments.</title>
        <authorList>
            <person name="Abin C.A."/>
            <person name="Hollibaugh J.T."/>
        </authorList>
    </citation>
    <scope>NUCLEOTIDE SEQUENCE [LARGE SCALE GENOMIC DNA]</scope>
    <source>
        <strain evidence="10 11">AHT28</strain>
    </source>
</reference>
<dbReference type="GO" id="GO:0005829">
    <property type="term" value="C:cytosol"/>
    <property type="evidence" value="ECO:0007669"/>
    <property type="project" value="TreeGrafter"/>
</dbReference>
<evidence type="ECO:0000256" key="2">
    <source>
        <dbReference type="ARBA" id="ARBA00022552"/>
    </source>
</evidence>
<dbReference type="RefSeq" id="WP_069644314.1">
    <property type="nucleotide sequence ID" value="NZ_MIJE01000035.1"/>
</dbReference>
<comment type="function">
    <text evidence="7">Specifically dimethylates two adjacent adenosines (A1518 and A1519) in the loop of a conserved hairpin near the 3'-end of 16S rRNA in the 30S particle. May play a critical role in biogenesis of 30S subunits.</text>
</comment>
<sequence length="308" mass="34851">MTSMEDKQLYSKRVIREIMDNHGLHFKKSLGQNFLTDKNILDGIVDAAAIDKNSAVIEIGPGIGTLTQQLAKHAGKVIAVELDQRFIPVLTDNFRHLNHVSVIHGDALEIDFSKLISEQIFSNSNTQIVDNETAIKRIHVVANLPYYVTTPIIMRLLEERLNLFNIVVMIQKEVAERIQAIPGTKDYGALSIAAQYYAKPEIVSVVPRTVFIPEPNVDSAVIRLSLLEKPVVQVDKEEVFFKAIKAGFANRRKTLWNNFKAFDQRLSQDEMRAIFAAALVDEKRRGETLTIEEYARLGNEINRNLLNK</sequence>
<dbReference type="GO" id="GO:0052908">
    <property type="term" value="F:16S rRNA (adenine(1518)-N(6)/adenine(1519)-N(6))-dimethyltransferase activity"/>
    <property type="evidence" value="ECO:0007669"/>
    <property type="project" value="UniProtKB-EC"/>
</dbReference>
<dbReference type="AlphaFoldDB" id="A0A1E5FYY6"/>
<dbReference type="InterPro" id="IPR020596">
    <property type="entry name" value="rRNA_Ade_Mease_Trfase_CS"/>
</dbReference>
<dbReference type="EC" id="2.1.1.182" evidence="7"/>
<evidence type="ECO:0000256" key="3">
    <source>
        <dbReference type="ARBA" id="ARBA00022603"/>
    </source>
</evidence>
<feature type="binding site" evidence="7 8">
    <location>
        <position position="143"/>
    </location>
    <ligand>
        <name>S-adenosyl-L-methionine</name>
        <dbReference type="ChEBI" id="CHEBI:59789"/>
    </ligand>
</feature>
<feature type="binding site" evidence="7 8">
    <location>
        <position position="60"/>
    </location>
    <ligand>
        <name>S-adenosyl-L-methionine</name>
        <dbReference type="ChEBI" id="CHEBI:59789"/>
    </ligand>
</feature>
<comment type="subcellular location">
    <subcellularLocation>
        <location evidence="7">Cytoplasm</location>
    </subcellularLocation>
</comment>
<evidence type="ECO:0000313" key="11">
    <source>
        <dbReference type="Proteomes" id="UP000094296"/>
    </source>
</evidence>
<comment type="caution">
    <text evidence="10">The sequence shown here is derived from an EMBL/GenBank/DDBJ whole genome shotgun (WGS) entry which is preliminary data.</text>
</comment>
<dbReference type="SMART" id="SM00650">
    <property type="entry name" value="rADc"/>
    <property type="match status" value="1"/>
</dbReference>
<protein>
    <recommendedName>
        <fullName evidence="7">Ribosomal RNA small subunit methyltransferase A</fullName>
        <ecNumber evidence="7">2.1.1.182</ecNumber>
    </recommendedName>
    <alternativeName>
        <fullName evidence="7">16S rRNA (adenine(1518)-N(6)/adenine(1519)-N(6))-dimethyltransferase</fullName>
    </alternativeName>
    <alternativeName>
        <fullName evidence="7">16S rRNA dimethyladenosine transferase</fullName>
    </alternativeName>
    <alternativeName>
        <fullName evidence="7">16S rRNA dimethylase</fullName>
    </alternativeName>
    <alternativeName>
        <fullName evidence="7">S-adenosylmethionine-6-N', N'-adenosyl(rRNA) dimethyltransferase</fullName>
    </alternativeName>
</protein>
<dbReference type="HAMAP" id="MF_00607">
    <property type="entry name" value="16SrRNA_methyltr_A"/>
    <property type="match status" value="1"/>
</dbReference>
<evidence type="ECO:0000256" key="8">
    <source>
        <dbReference type="PROSITE-ProRule" id="PRU01026"/>
    </source>
</evidence>
<dbReference type="Gene3D" id="3.40.50.150">
    <property type="entry name" value="Vaccinia Virus protein VP39"/>
    <property type="match status" value="1"/>
</dbReference>
<evidence type="ECO:0000259" key="9">
    <source>
        <dbReference type="SMART" id="SM00650"/>
    </source>
</evidence>
<keyword evidence="1 7" id="KW-0963">Cytoplasm</keyword>
<dbReference type="InterPro" id="IPR001737">
    <property type="entry name" value="KsgA/Erm"/>
</dbReference>
<evidence type="ECO:0000313" key="10">
    <source>
        <dbReference type="EMBL" id="OEF95748.1"/>
    </source>
</evidence>
<dbReference type="PANTHER" id="PTHR11727">
    <property type="entry name" value="DIMETHYLADENOSINE TRANSFERASE"/>
    <property type="match status" value="1"/>
</dbReference>
<evidence type="ECO:0000256" key="5">
    <source>
        <dbReference type="ARBA" id="ARBA00022691"/>
    </source>
</evidence>
<evidence type="ECO:0000256" key="6">
    <source>
        <dbReference type="ARBA" id="ARBA00022884"/>
    </source>
</evidence>
<dbReference type="CDD" id="cd02440">
    <property type="entry name" value="AdoMet_MTases"/>
    <property type="match status" value="1"/>
</dbReference>
<dbReference type="EMBL" id="MIJE01000035">
    <property type="protein sequence ID" value="OEF95748.1"/>
    <property type="molecule type" value="Genomic_DNA"/>
</dbReference>
<dbReference type="PROSITE" id="PS01131">
    <property type="entry name" value="RRNA_A_DIMETH"/>
    <property type="match status" value="1"/>
</dbReference>
<keyword evidence="11" id="KW-1185">Reference proteome</keyword>
<evidence type="ECO:0000256" key="7">
    <source>
        <dbReference type="HAMAP-Rule" id="MF_00607"/>
    </source>
</evidence>
<feature type="binding site" evidence="7 8">
    <location>
        <position position="33"/>
    </location>
    <ligand>
        <name>S-adenosyl-L-methionine</name>
        <dbReference type="ChEBI" id="CHEBI:59789"/>
    </ligand>
</feature>
<proteinExistence type="inferred from homology"/>
<evidence type="ECO:0000256" key="1">
    <source>
        <dbReference type="ARBA" id="ARBA00022490"/>
    </source>
</evidence>